<protein>
    <submittedName>
        <fullName evidence="1">Uncharacterized protein</fullName>
    </submittedName>
</protein>
<evidence type="ECO:0000313" key="1">
    <source>
        <dbReference type="EMBL" id="AYV80484.1"/>
    </source>
</evidence>
<gene>
    <name evidence="1" type="ORF">Harvfovirus2_14</name>
</gene>
<proteinExistence type="predicted"/>
<accession>A0A3G5A1W2</accession>
<name>A0A3G5A1W2_9VIRU</name>
<sequence>MAEPIPGEAIVYSISFDWRSIMKNGGVYAFYAPLVEGFRFNPYKELFGHFQITTQTVNVQYSIKLTALEFIEGPPIPDIGPFDILYDKYQNILFGNGENHEDFVAHVSIIPGQYETTITDILTIEIIVPFPEN</sequence>
<organism evidence="1">
    <name type="scientific">Harvfovirus sp</name>
    <dbReference type="NCBI Taxonomy" id="2487768"/>
    <lineage>
        <taxon>Viruses</taxon>
        <taxon>Varidnaviria</taxon>
        <taxon>Bamfordvirae</taxon>
        <taxon>Nucleocytoviricota</taxon>
        <taxon>Megaviricetes</taxon>
        <taxon>Imitervirales</taxon>
        <taxon>Mimiviridae</taxon>
        <taxon>Klosneuvirinae</taxon>
    </lineage>
</organism>
<reference evidence="1" key="1">
    <citation type="submission" date="2018-10" db="EMBL/GenBank/DDBJ databases">
        <title>Hidden diversity of soil giant viruses.</title>
        <authorList>
            <person name="Schulz F."/>
            <person name="Alteio L."/>
            <person name="Goudeau D."/>
            <person name="Ryan E.M."/>
            <person name="Malmstrom R.R."/>
            <person name="Blanchard J."/>
            <person name="Woyke T."/>
        </authorList>
    </citation>
    <scope>NUCLEOTIDE SEQUENCE</scope>
    <source>
        <strain evidence="1">HAV1</strain>
    </source>
</reference>
<dbReference type="EMBL" id="MK072244">
    <property type="protein sequence ID" value="AYV80484.1"/>
    <property type="molecule type" value="Genomic_DNA"/>
</dbReference>